<sequence length="112" mass="12640">MIKNVVLAIFGVLFLSGCAHFAKHEPLGITQRVILKDENSSKFELATFDSWESAYLKDDKGDAFSLIKKPSKTDICLANKNNISICLKDKVAILKNQTKEIKLKVTDHMWLD</sequence>
<protein>
    <recommendedName>
        <fullName evidence="4">Lipoprotein</fullName>
    </recommendedName>
</protein>
<dbReference type="EMBL" id="PKHU01000004">
    <property type="protein sequence ID" value="PKZ29224.1"/>
    <property type="molecule type" value="Genomic_DNA"/>
</dbReference>
<dbReference type="Proteomes" id="UP000234639">
    <property type="component" value="Unassembled WGS sequence"/>
</dbReference>
<feature type="chain" id="PRO_5014187907" description="Lipoprotein" evidence="1">
    <location>
        <begin position="22"/>
        <end position="112"/>
    </location>
</feature>
<evidence type="ECO:0000313" key="3">
    <source>
        <dbReference type="Proteomes" id="UP000234639"/>
    </source>
</evidence>
<comment type="caution">
    <text evidence="2">The sequence shown here is derived from an EMBL/GenBank/DDBJ whole genome shotgun (WGS) entry which is preliminary data.</text>
</comment>
<gene>
    <name evidence="2" type="ORF">CYJ41_05130</name>
</gene>
<evidence type="ECO:0000256" key="1">
    <source>
        <dbReference type="SAM" id="SignalP"/>
    </source>
</evidence>
<name>A0A2I1NA07_9BACT</name>
<proteinExistence type="predicted"/>
<accession>A0A2I1NA07</accession>
<keyword evidence="1" id="KW-0732">Signal</keyword>
<dbReference type="AlphaFoldDB" id="A0A2I1NA07"/>
<feature type="signal peptide" evidence="1">
    <location>
        <begin position="1"/>
        <end position="21"/>
    </location>
</feature>
<evidence type="ECO:0008006" key="4">
    <source>
        <dbReference type="Google" id="ProtNLM"/>
    </source>
</evidence>
<dbReference type="PROSITE" id="PS51257">
    <property type="entry name" value="PROKAR_LIPOPROTEIN"/>
    <property type="match status" value="1"/>
</dbReference>
<organism evidence="2 3">
    <name type="scientific">Campylobacter ureolyticus</name>
    <dbReference type="NCBI Taxonomy" id="827"/>
    <lineage>
        <taxon>Bacteria</taxon>
        <taxon>Pseudomonadati</taxon>
        <taxon>Campylobacterota</taxon>
        <taxon>Epsilonproteobacteria</taxon>
        <taxon>Campylobacterales</taxon>
        <taxon>Campylobacteraceae</taxon>
        <taxon>Campylobacter</taxon>
    </lineage>
</organism>
<evidence type="ECO:0000313" key="2">
    <source>
        <dbReference type="EMBL" id="PKZ29224.1"/>
    </source>
</evidence>
<reference evidence="2 3" key="1">
    <citation type="submission" date="2017-12" db="EMBL/GenBank/DDBJ databases">
        <title>Phylogenetic diversity of female urinary microbiome.</title>
        <authorList>
            <person name="Thomas-White K."/>
            <person name="Wolfe A.J."/>
        </authorList>
    </citation>
    <scope>NUCLEOTIDE SEQUENCE [LARGE SCALE GENOMIC DNA]</scope>
    <source>
        <strain evidence="2 3">UMB0112</strain>
    </source>
</reference>
<dbReference type="RefSeq" id="WP_101637251.1">
    <property type="nucleotide sequence ID" value="NZ_PKHU01000004.1"/>
</dbReference>